<dbReference type="PROSITE" id="PS00845">
    <property type="entry name" value="CAP_GLY_1"/>
    <property type="match status" value="1"/>
</dbReference>
<dbReference type="PROSITE" id="PS50245">
    <property type="entry name" value="CAP_GLY_2"/>
    <property type="match status" value="1"/>
</dbReference>
<dbReference type="GO" id="GO:0005634">
    <property type="term" value="C:nucleus"/>
    <property type="evidence" value="ECO:0007669"/>
    <property type="project" value="TreeGrafter"/>
</dbReference>
<accession>A0A2R6P0D0</accession>
<dbReference type="GO" id="GO:0051010">
    <property type="term" value="F:microtubule plus-end binding"/>
    <property type="evidence" value="ECO:0007669"/>
    <property type="project" value="TreeGrafter"/>
</dbReference>
<comment type="similarity">
    <text evidence="4">Belongs to the TBCB family.</text>
</comment>
<evidence type="ECO:0000313" key="7">
    <source>
        <dbReference type="Proteomes" id="UP000186601"/>
    </source>
</evidence>
<dbReference type="Gene3D" id="3.10.20.90">
    <property type="entry name" value="Phosphatidylinositol 3-kinase Catalytic Subunit, Chain A, domain 1"/>
    <property type="match status" value="1"/>
</dbReference>
<keyword evidence="7" id="KW-1185">Reference proteome</keyword>
<keyword evidence="3" id="KW-0143">Chaperone</keyword>
<protein>
    <recommendedName>
        <fullName evidence="5">CAP-Gly domain-containing protein</fullName>
    </recommendedName>
</protein>
<dbReference type="GO" id="GO:0035371">
    <property type="term" value="C:microtubule plus-end"/>
    <property type="evidence" value="ECO:0007669"/>
    <property type="project" value="TreeGrafter"/>
</dbReference>
<dbReference type="OrthoDB" id="5295208at2759"/>
<dbReference type="SUPFAM" id="SSF74924">
    <property type="entry name" value="Cap-Gly domain"/>
    <property type="match status" value="1"/>
</dbReference>
<dbReference type="InterPro" id="IPR029071">
    <property type="entry name" value="Ubiquitin-like_domsf"/>
</dbReference>
<dbReference type="Gene3D" id="2.30.30.190">
    <property type="entry name" value="CAP Gly-rich-like domain"/>
    <property type="match status" value="1"/>
</dbReference>
<feature type="domain" description="CAP-Gly" evidence="5">
    <location>
        <begin position="172"/>
        <end position="214"/>
    </location>
</feature>
<dbReference type="SUPFAM" id="SSF54236">
    <property type="entry name" value="Ubiquitin-like"/>
    <property type="match status" value="1"/>
</dbReference>
<dbReference type="Proteomes" id="UP000186601">
    <property type="component" value="Unassembled WGS sequence"/>
</dbReference>
<dbReference type="GO" id="GO:0007021">
    <property type="term" value="P:tubulin complex assembly"/>
    <property type="evidence" value="ECO:0007669"/>
    <property type="project" value="InterPro"/>
</dbReference>
<dbReference type="GO" id="GO:0005938">
    <property type="term" value="C:cell cortex"/>
    <property type="evidence" value="ECO:0007669"/>
    <property type="project" value="TreeGrafter"/>
</dbReference>
<dbReference type="InterPro" id="IPR045172">
    <property type="entry name" value="TBCB_Ubl"/>
</dbReference>
<dbReference type="GO" id="GO:0005829">
    <property type="term" value="C:cytosol"/>
    <property type="evidence" value="ECO:0007669"/>
    <property type="project" value="UniProtKB-ARBA"/>
</dbReference>
<dbReference type="InterPro" id="IPR000938">
    <property type="entry name" value="CAP-Gly_domain"/>
</dbReference>
<proteinExistence type="inferred from homology"/>
<organism evidence="6 7">
    <name type="scientific">Hermanssonia centrifuga</name>
    <dbReference type="NCBI Taxonomy" id="98765"/>
    <lineage>
        <taxon>Eukaryota</taxon>
        <taxon>Fungi</taxon>
        <taxon>Dikarya</taxon>
        <taxon>Basidiomycota</taxon>
        <taxon>Agaricomycotina</taxon>
        <taxon>Agaricomycetes</taxon>
        <taxon>Polyporales</taxon>
        <taxon>Meruliaceae</taxon>
        <taxon>Hermanssonia</taxon>
    </lineage>
</organism>
<sequence length="235" mass="26555">MSSTVHVFVISPDTRSERRFDLHLTIEQLKNKLELFTGIPVQNQNILLLNNEKDTEPVTTLNEDSRPIGYYGVQDWQVLKVIDTNPATSLTGQLHDTSGVEKFELSEEAYAQRHDTVLAYKQRNKIGRFAEKDAEPEKPVPAINLPVGSRCEVETSEEGFHKRGTVRFVGPTQFGNGEGTWVGIEYDEPMGKNDGSVQGVQYFSCKPNFGVFVRPDRVQIGDFPVEEIDFDDEEM</sequence>
<evidence type="ECO:0000313" key="6">
    <source>
        <dbReference type="EMBL" id="PSR82188.1"/>
    </source>
</evidence>
<dbReference type="PANTHER" id="PTHR18916">
    <property type="entry name" value="DYNACTIN 1-RELATED MICROTUBULE-BINDING"/>
    <property type="match status" value="1"/>
</dbReference>
<dbReference type="InterPro" id="IPR000626">
    <property type="entry name" value="Ubiquitin-like_dom"/>
</dbReference>
<evidence type="ECO:0000256" key="3">
    <source>
        <dbReference type="ARBA" id="ARBA00023186"/>
    </source>
</evidence>
<dbReference type="EMBL" id="MLYV02000597">
    <property type="protein sequence ID" value="PSR82188.1"/>
    <property type="molecule type" value="Genomic_DNA"/>
</dbReference>
<evidence type="ECO:0000259" key="5">
    <source>
        <dbReference type="PROSITE" id="PS50245"/>
    </source>
</evidence>
<evidence type="ECO:0000256" key="2">
    <source>
        <dbReference type="ARBA" id="ARBA00022490"/>
    </source>
</evidence>
<dbReference type="CDD" id="cd01789">
    <property type="entry name" value="Ubl_TBCB"/>
    <property type="match status" value="1"/>
</dbReference>
<name>A0A2R6P0D0_9APHY</name>
<dbReference type="GO" id="GO:0031122">
    <property type="term" value="P:cytoplasmic microtubule organization"/>
    <property type="evidence" value="ECO:0007669"/>
    <property type="project" value="TreeGrafter"/>
</dbReference>
<comment type="caution">
    <text evidence="6">The sequence shown here is derived from an EMBL/GenBank/DDBJ whole genome shotgun (WGS) entry which is preliminary data.</text>
</comment>
<dbReference type="STRING" id="98765.A0A2R6P0D0"/>
<dbReference type="AlphaFoldDB" id="A0A2R6P0D0"/>
<gene>
    <name evidence="6" type="ORF">PHLCEN_2v6111</name>
</gene>
<dbReference type="SMART" id="SM01052">
    <property type="entry name" value="CAP_GLY"/>
    <property type="match status" value="1"/>
</dbReference>
<comment type="subcellular location">
    <subcellularLocation>
        <location evidence="1">Cytoplasm</location>
    </subcellularLocation>
</comment>
<dbReference type="PANTHER" id="PTHR18916:SF85">
    <property type="entry name" value="TUBULIN-FOLDING COFACTOR B"/>
    <property type="match status" value="1"/>
</dbReference>
<dbReference type="InterPro" id="IPR036859">
    <property type="entry name" value="CAP-Gly_dom_sf"/>
</dbReference>
<dbReference type="FunFam" id="2.30.30.190:FF:000013">
    <property type="entry name" value="Tubulin-folding cofactor B"/>
    <property type="match status" value="1"/>
</dbReference>
<evidence type="ECO:0000256" key="4">
    <source>
        <dbReference type="ARBA" id="ARBA00025779"/>
    </source>
</evidence>
<dbReference type="GO" id="GO:0007023">
    <property type="term" value="P:post-chaperonin tubulin folding pathway"/>
    <property type="evidence" value="ECO:0007669"/>
    <property type="project" value="InterPro"/>
</dbReference>
<dbReference type="Pfam" id="PF01302">
    <property type="entry name" value="CAP_GLY"/>
    <property type="match status" value="1"/>
</dbReference>
<dbReference type="Pfam" id="PF14560">
    <property type="entry name" value="Ubiquitin_2"/>
    <property type="match status" value="1"/>
</dbReference>
<dbReference type="GO" id="GO:0043014">
    <property type="term" value="F:alpha-tubulin binding"/>
    <property type="evidence" value="ECO:0007669"/>
    <property type="project" value="InterPro"/>
</dbReference>
<evidence type="ECO:0000256" key="1">
    <source>
        <dbReference type="ARBA" id="ARBA00004496"/>
    </source>
</evidence>
<keyword evidence="2" id="KW-0963">Cytoplasm</keyword>
<reference evidence="6 7" key="1">
    <citation type="submission" date="2018-02" db="EMBL/GenBank/DDBJ databases">
        <title>Genome sequence of the basidiomycete white-rot fungus Phlebia centrifuga.</title>
        <authorList>
            <person name="Granchi Z."/>
            <person name="Peng M."/>
            <person name="de Vries R.P."/>
            <person name="Hilden K."/>
            <person name="Makela M.R."/>
            <person name="Grigoriev I."/>
            <person name="Riley R."/>
        </authorList>
    </citation>
    <scope>NUCLEOTIDE SEQUENCE [LARGE SCALE GENOMIC DNA]</scope>
    <source>
        <strain evidence="6 7">FBCC195</strain>
    </source>
</reference>